<reference evidence="2" key="3">
    <citation type="submission" date="2016-07" db="EMBL/GenBank/DDBJ databases">
        <title>Evolution of pathogenesis and genome organization in the Tremellales.</title>
        <authorList>
            <person name="Cuomo C."/>
            <person name="Litvintseva A."/>
            <person name="Heitman J."/>
            <person name="Chen Y."/>
            <person name="Sun S."/>
            <person name="Springer D."/>
            <person name="Dromer F."/>
            <person name="Young S."/>
            <person name="Zeng Q."/>
            <person name="Chapman S."/>
            <person name="Gujja S."/>
            <person name="Saif S."/>
            <person name="Birren B."/>
        </authorList>
    </citation>
    <scope>NUCLEOTIDE SEQUENCE</scope>
    <source>
        <strain evidence="2">CBS 10737</strain>
    </source>
</reference>
<dbReference type="OrthoDB" id="2565130at2759"/>
<feature type="compositionally biased region" description="Basic and acidic residues" evidence="1">
    <location>
        <begin position="516"/>
        <end position="525"/>
    </location>
</feature>
<proteinExistence type="predicted"/>
<organism evidence="2">
    <name type="scientific">Kwoniella pini CBS 10737</name>
    <dbReference type="NCBI Taxonomy" id="1296096"/>
    <lineage>
        <taxon>Eukaryota</taxon>
        <taxon>Fungi</taxon>
        <taxon>Dikarya</taxon>
        <taxon>Basidiomycota</taxon>
        <taxon>Agaricomycotina</taxon>
        <taxon>Tremellomycetes</taxon>
        <taxon>Tremellales</taxon>
        <taxon>Cryptococcaceae</taxon>
        <taxon>Kwoniella</taxon>
    </lineage>
</organism>
<reference evidence="2" key="1">
    <citation type="submission" date="2013-07" db="EMBL/GenBank/DDBJ databases">
        <title>The Genome Sequence of Cryptococcus pinus CBS10737.</title>
        <authorList>
            <consortium name="The Broad Institute Genome Sequencing Platform"/>
            <person name="Cuomo C."/>
            <person name="Litvintseva A."/>
            <person name="Chen Y."/>
            <person name="Heitman J."/>
            <person name="Sun S."/>
            <person name="Springer D."/>
            <person name="Dromer F."/>
            <person name="Young S.K."/>
            <person name="Zeng Q."/>
            <person name="Gargeya S."/>
            <person name="Fitzgerald M."/>
            <person name="Abouelleil A."/>
            <person name="Alvarado L."/>
            <person name="Berlin A.M."/>
            <person name="Chapman S.B."/>
            <person name="Dewar J."/>
            <person name="Goldberg J."/>
            <person name="Griggs A."/>
            <person name="Gujja S."/>
            <person name="Hansen M."/>
            <person name="Howarth C."/>
            <person name="Imamovic A."/>
            <person name="Larimer J."/>
            <person name="McCowan C."/>
            <person name="Murphy C."/>
            <person name="Pearson M."/>
            <person name="Priest M."/>
            <person name="Roberts A."/>
            <person name="Saif S."/>
            <person name="Shea T."/>
            <person name="Sykes S."/>
            <person name="Wortman J."/>
            <person name="Nusbaum C."/>
            <person name="Birren B."/>
        </authorList>
    </citation>
    <scope>NUCLEOTIDE SEQUENCE [LARGE SCALE GENOMIC DNA]</scope>
    <source>
        <strain evidence="2">CBS 10737</strain>
    </source>
</reference>
<keyword evidence="4" id="KW-1185">Reference proteome</keyword>
<dbReference type="KEGG" id="kpin:30171917"/>
<protein>
    <submittedName>
        <fullName evidence="2">Uncharacterized protein</fullName>
    </submittedName>
</protein>
<feature type="region of interest" description="Disordered" evidence="1">
    <location>
        <begin position="349"/>
        <end position="373"/>
    </location>
</feature>
<feature type="region of interest" description="Disordered" evidence="1">
    <location>
        <begin position="511"/>
        <end position="538"/>
    </location>
</feature>
<feature type="region of interest" description="Disordered" evidence="1">
    <location>
        <begin position="587"/>
        <end position="609"/>
    </location>
</feature>
<sequence length="609" mass="68951">MSHTIIPTHPMTLPYSHLFISSKVPYTPTLRIKVRPHLLVPTPLISPLVTGRRVEECLETTMPVGGKVKFNLSINSDQPDLGMAHGGEEDIKSCIHRMFTLNHSCLGLQSIDPFSNLTHTTASSSTTTMSITPLSSSPTHNLLSNKLIPSHHPVAFLTAVDVHFEWVMKPAPRSRKSDEVENRETHGHDVVETEEEGEAEILYMEDDSYRNGLKDFHEEEGEKILYMEDDSYQDKLDDAGSWGVSRNGAVPPAEPHSWLSTQVRQGVDKLLRLHFIRRFPLIFDGELLQHSTTFTLPRQIPNALAHILLLSNTHGTPLAPQMCKLIKSITSGCQEELKSIVEISVDLPTRQKKRKSESQESSSTTSLSAKKRRMLQDSKISEVAINYVGDIDPIQSYLQAVAEKRKTWEIEGRSRTEQRLSRIIGDVLGQIGRSNFAEKWRRSGKMSYNKIQLLHDLDDLDEESLPVPRPDNEVALPVPDFQKNCEGEDNMELLMEGEEWDDSLTKDDLPQQFSGDRGDSHAVYDKDEDGEDHDDDDDDVEELYLENEGEEVEHGLDIVDQDNEEDDLLLLEDEDLCNHPQFHETIDKKVKSPGMDLSSDVNETRRTIR</sequence>
<feature type="compositionally biased region" description="Acidic residues" evidence="1">
    <location>
        <begin position="526"/>
        <end position="538"/>
    </location>
</feature>
<accession>A0A1B9I3Y2</accession>
<evidence type="ECO:0000256" key="1">
    <source>
        <dbReference type="SAM" id="MobiDB-lite"/>
    </source>
</evidence>
<reference evidence="3" key="2">
    <citation type="submission" date="2013-07" db="EMBL/GenBank/DDBJ databases">
        <authorList>
            <consortium name="The Broad Institute Genome Sequencing Platform"/>
            <person name="Cuomo C."/>
            <person name="Litvintseva A."/>
            <person name="Chen Y."/>
            <person name="Heitman J."/>
            <person name="Sun S."/>
            <person name="Springer D."/>
            <person name="Dromer F."/>
            <person name="Young S.K."/>
            <person name="Zeng Q."/>
            <person name="Gargeya S."/>
            <person name="Fitzgerald M."/>
            <person name="Abouelleil A."/>
            <person name="Alvarado L."/>
            <person name="Berlin A.M."/>
            <person name="Chapman S.B."/>
            <person name="Dewar J."/>
            <person name="Goldberg J."/>
            <person name="Griggs A."/>
            <person name="Gujja S."/>
            <person name="Hansen M."/>
            <person name="Howarth C."/>
            <person name="Imamovic A."/>
            <person name="Larimer J."/>
            <person name="McCowan C."/>
            <person name="Murphy C."/>
            <person name="Pearson M."/>
            <person name="Priest M."/>
            <person name="Roberts A."/>
            <person name="Saif S."/>
            <person name="Shea T."/>
            <person name="Sykes S."/>
            <person name="Wortman J."/>
            <person name="Nusbaum C."/>
            <person name="Birren B."/>
        </authorList>
    </citation>
    <scope>NUCLEOTIDE SEQUENCE</scope>
    <source>
        <strain evidence="3">CBS 10737</strain>
    </source>
</reference>
<reference evidence="3" key="4">
    <citation type="submission" date="2024-02" db="EMBL/GenBank/DDBJ databases">
        <title>Comparative genomics of Cryptococcus and Kwoniella reveals pathogenesis evolution and contrasting modes of karyotype evolution via chromosome fusion or intercentromeric recombination.</title>
        <authorList>
            <person name="Coelho M.A."/>
            <person name="David-Palma M."/>
            <person name="Shea T."/>
            <person name="Bowers K."/>
            <person name="McGinley-Smith S."/>
            <person name="Mohammad A.W."/>
            <person name="Gnirke A."/>
            <person name="Yurkov A.M."/>
            <person name="Nowrousian M."/>
            <person name="Sun S."/>
            <person name="Cuomo C.A."/>
            <person name="Heitman J."/>
        </authorList>
    </citation>
    <scope>NUCLEOTIDE SEQUENCE</scope>
    <source>
        <strain evidence="3">CBS 10737</strain>
    </source>
</reference>
<gene>
    <name evidence="2" type="ORF">I206_03548</name>
    <name evidence="3" type="ORF">I206_105549</name>
</gene>
<dbReference type="EMBL" id="CP144525">
    <property type="protein sequence ID" value="WWC71591.1"/>
    <property type="molecule type" value="Genomic_DNA"/>
</dbReference>
<dbReference type="RefSeq" id="XP_019011448.1">
    <property type="nucleotide sequence ID" value="XM_019155294.1"/>
</dbReference>
<dbReference type="Proteomes" id="UP000094020">
    <property type="component" value="Chromosome 7"/>
</dbReference>
<feature type="compositionally biased region" description="Low complexity" evidence="1">
    <location>
        <begin position="359"/>
        <end position="368"/>
    </location>
</feature>
<dbReference type="GeneID" id="30171917"/>
<evidence type="ECO:0000313" key="3">
    <source>
        <dbReference type="EMBL" id="WWC71591.1"/>
    </source>
</evidence>
<dbReference type="EMBL" id="KI894010">
    <property type="protein sequence ID" value="OCF50229.1"/>
    <property type="molecule type" value="Genomic_DNA"/>
</dbReference>
<evidence type="ECO:0000313" key="4">
    <source>
        <dbReference type="Proteomes" id="UP000094020"/>
    </source>
</evidence>
<dbReference type="AlphaFoldDB" id="A0A1B9I3Y2"/>
<name>A0A1B9I3Y2_9TREE</name>
<evidence type="ECO:0000313" key="2">
    <source>
        <dbReference type="EMBL" id="OCF50229.1"/>
    </source>
</evidence>